<dbReference type="Gene3D" id="3.30.500.20">
    <property type="entry name" value="BH3703-like domains"/>
    <property type="match status" value="1"/>
</dbReference>
<dbReference type="Proteomes" id="UP000541735">
    <property type="component" value="Unassembled WGS sequence"/>
</dbReference>
<dbReference type="EMBL" id="JAARYD010000002">
    <property type="protein sequence ID" value="MBC2176054.1"/>
    <property type="molecule type" value="Genomic_DNA"/>
</dbReference>
<organism evidence="1 2">
    <name type="scientific">Listeria booriae</name>
    <dbReference type="NCBI Taxonomy" id="1552123"/>
    <lineage>
        <taxon>Bacteria</taxon>
        <taxon>Bacillati</taxon>
        <taxon>Bacillota</taxon>
        <taxon>Bacilli</taxon>
        <taxon>Bacillales</taxon>
        <taxon>Listeriaceae</taxon>
        <taxon>Listeria</taxon>
    </lineage>
</organism>
<proteinExistence type="predicted"/>
<sequence length="162" mass="19374">MNTEIMEQLYQEIATQVGRIIPEEWDKFLLYSEVDEDREASFFYYYPKGSDTPIYNIDIEDMDGVDEDIVIEEMKKLRKALRSLWNEFIVNKQEPWTSINFIMDASGEFELNYDYADLEENGYSYYERMLIWEYENLGLFPKDDPINAQLIENHIKRATAND</sequence>
<dbReference type="SUPFAM" id="SSF160424">
    <property type="entry name" value="BH3703-like"/>
    <property type="match status" value="1"/>
</dbReference>
<dbReference type="NCBIfam" id="TIGR01741">
    <property type="entry name" value="staph_tand_hypo"/>
    <property type="match status" value="1"/>
</dbReference>
<name>A0A7X0Z4Y2_9LIST</name>
<dbReference type="RefSeq" id="WP_185548606.1">
    <property type="nucleotide sequence ID" value="NZ_JAARYD010000002.1"/>
</dbReference>
<evidence type="ECO:0000313" key="2">
    <source>
        <dbReference type="Proteomes" id="UP000541735"/>
    </source>
</evidence>
<dbReference type="InterPro" id="IPR036170">
    <property type="entry name" value="YezG-like_sf"/>
</dbReference>
<accession>A0A7X0Z4Y2</accession>
<dbReference type="Pfam" id="PF04634">
    <property type="entry name" value="YezG-like"/>
    <property type="match status" value="1"/>
</dbReference>
<evidence type="ECO:0000313" key="1">
    <source>
        <dbReference type="EMBL" id="MBC2176054.1"/>
    </source>
</evidence>
<dbReference type="InterPro" id="IPR006728">
    <property type="entry name" value="YezG-like"/>
</dbReference>
<reference evidence="1 2" key="1">
    <citation type="submission" date="2020-03" db="EMBL/GenBank/DDBJ databases">
        <title>Soil Listeria distribution.</title>
        <authorList>
            <person name="Liao J."/>
            <person name="Wiedmann M."/>
        </authorList>
    </citation>
    <scope>NUCLEOTIDE SEQUENCE [LARGE SCALE GENOMIC DNA]</scope>
    <source>
        <strain evidence="1 2">FSL L7-0259</strain>
    </source>
</reference>
<dbReference type="AlphaFoldDB" id="A0A7X0Z4Y2"/>
<protein>
    <submittedName>
        <fullName evidence="1">DUF600 family protein</fullName>
    </submittedName>
</protein>
<gene>
    <name evidence="1" type="ORF">HCB27_05475</name>
</gene>
<comment type="caution">
    <text evidence="1">The sequence shown here is derived from an EMBL/GenBank/DDBJ whole genome shotgun (WGS) entry which is preliminary data.</text>
</comment>